<evidence type="ECO:0000313" key="1">
    <source>
        <dbReference type="EMBL" id="KAJ1373185.1"/>
    </source>
</evidence>
<gene>
    <name evidence="1" type="ORF">KIN20_035531</name>
</gene>
<dbReference type="Proteomes" id="UP001196413">
    <property type="component" value="Unassembled WGS sequence"/>
</dbReference>
<keyword evidence="2" id="KW-1185">Reference proteome</keyword>
<comment type="caution">
    <text evidence="1">The sequence shown here is derived from an EMBL/GenBank/DDBJ whole genome shotgun (WGS) entry which is preliminary data.</text>
</comment>
<reference evidence="1" key="1">
    <citation type="submission" date="2021-06" db="EMBL/GenBank/DDBJ databases">
        <title>Parelaphostrongylus tenuis whole genome reference sequence.</title>
        <authorList>
            <person name="Garwood T.J."/>
            <person name="Larsen P.A."/>
            <person name="Fountain-Jones N.M."/>
            <person name="Garbe J.R."/>
            <person name="Macchietto M.G."/>
            <person name="Kania S.A."/>
            <person name="Gerhold R.W."/>
            <person name="Richards J.E."/>
            <person name="Wolf T.M."/>
        </authorList>
    </citation>
    <scope>NUCLEOTIDE SEQUENCE</scope>
    <source>
        <strain evidence="1">MNPRO001-30</strain>
        <tissue evidence="1">Meninges</tissue>
    </source>
</reference>
<dbReference type="AlphaFoldDB" id="A0AAD5RBN2"/>
<evidence type="ECO:0000313" key="2">
    <source>
        <dbReference type="Proteomes" id="UP001196413"/>
    </source>
</evidence>
<proteinExistence type="predicted"/>
<protein>
    <submittedName>
        <fullName evidence="1">Uncharacterized protein</fullName>
    </submittedName>
</protein>
<organism evidence="1 2">
    <name type="scientific">Parelaphostrongylus tenuis</name>
    <name type="common">Meningeal worm</name>
    <dbReference type="NCBI Taxonomy" id="148309"/>
    <lineage>
        <taxon>Eukaryota</taxon>
        <taxon>Metazoa</taxon>
        <taxon>Ecdysozoa</taxon>
        <taxon>Nematoda</taxon>
        <taxon>Chromadorea</taxon>
        <taxon>Rhabditida</taxon>
        <taxon>Rhabditina</taxon>
        <taxon>Rhabditomorpha</taxon>
        <taxon>Strongyloidea</taxon>
        <taxon>Metastrongylidae</taxon>
        <taxon>Parelaphostrongylus</taxon>
    </lineage>
</organism>
<sequence length="111" mass="13228">MKQFVGCYFFLCSGNRSRKRFISISPVHYWLEELRILFMSWYVVHYNHSKAKIGGNLLTYHRYIFPYVDVDVTLSIDSILYILNTFHHSVLQSSAPPIELSFHINFDHFSY</sequence>
<dbReference type="EMBL" id="JAHQIW010007236">
    <property type="protein sequence ID" value="KAJ1373185.1"/>
    <property type="molecule type" value="Genomic_DNA"/>
</dbReference>
<name>A0AAD5RBN2_PARTN</name>
<accession>A0AAD5RBN2</accession>